<evidence type="ECO:0000313" key="5">
    <source>
        <dbReference type="Proteomes" id="UP000662914"/>
    </source>
</evidence>
<dbReference type="Proteomes" id="UP000662914">
    <property type="component" value="Chromosome"/>
</dbReference>
<dbReference type="PANTHER" id="PTHR30466:SF11">
    <property type="entry name" value="FLAVIN-DEPENDENT MONOOXYGENASE, REDUCTASE SUBUNIT HSAB"/>
    <property type="match status" value="1"/>
</dbReference>
<dbReference type="SMART" id="SM00903">
    <property type="entry name" value="Flavin_Reduct"/>
    <property type="match status" value="1"/>
</dbReference>
<dbReference type="InterPro" id="IPR002563">
    <property type="entry name" value="Flavin_Rdtase-like_dom"/>
</dbReference>
<organism evidence="4 5">
    <name type="scientific">Candidatus Desulfobacillus denitrificans</name>
    <dbReference type="NCBI Taxonomy" id="2608985"/>
    <lineage>
        <taxon>Bacteria</taxon>
        <taxon>Pseudomonadati</taxon>
        <taxon>Pseudomonadota</taxon>
        <taxon>Betaproteobacteria</taxon>
        <taxon>Candidatus Desulfobacillus</taxon>
    </lineage>
</organism>
<dbReference type="GO" id="GO:0010181">
    <property type="term" value="F:FMN binding"/>
    <property type="evidence" value="ECO:0007669"/>
    <property type="project" value="InterPro"/>
</dbReference>
<dbReference type="KEGG" id="ddz:DSYM_00710"/>
<protein>
    <submittedName>
        <fullName evidence="4">Flavin reductase family protein</fullName>
    </submittedName>
</protein>
<dbReference type="EMBL" id="AP021857">
    <property type="protein sequence ID" value="BBO19372.1"/>
    <property type="molecule type" value="Genomic_DNA"/>
</dbReference>
<dbReference type="AlphaFoldDB" id="A0A809RIY7"/>
<sequence>MNKPCDPLMASPWSSAENGHRALRDALGAFATGVTVVTALDPDGHAIGLTVNSFSSVSLEPPLVLWSLARTSPGLAAFRAASHFAVNILAADQQALSERFARRGADKFAGIGWQGGLGGAPLLPGCCAVLECRNELQHEGGDHLIFIGRVERFSRREAAPLIYHGGSYRQLKE</sequence>
<evidence type="ECO:0000256" key="1">
    <source>
        <dbReference type="ARBA" id="ARBA00008898"/>
    </source>
</evidence>
<dbReference type="Pfam" id="PF01613">
    <property type="entry name" value="Flavin_Reduct"/>
    <property type="match status" value="1"/>
</dbReference>
<keyword evidence="2" id="KW-0560">Oxidoreductase</keyword>
<dbReference type="InterPro" id="IPR012349">
    <property type="entry name" value="Split_barrel_FMN-bd"/>
</dbReference>
<gene>
    <name evidence="4" type="ORF">DSYM_00710</name>
</gene>
<evidence type="ECO:0000259" key="3">
    <source>
        <dbReference type="SMART" id="SM00903"/>
    </source>
</evidence>
<evidence type="ECO:0000256" key="2">
    <source>
        <dbReference type="ARBA" id="ARBA00023002"/>
    </source>
</evidence>
<accession>A0A809RIY7</accession>
<dbReference type="Gene3D" id="2.30.110.10">
    <property type="entry name" value="Electron Transport, Fmn-binding Protein, Chain A"/>
    <property type="match status" value="1"/>
</dbReference>
<dbReference type="InterPro" id="IPR050268">
    <property type="entry name" value="NADH-dep_flavin_reductase"/>
</dbReference>
<evidence type="ECO:0000313" key="4">
    <source>
        <dbReference type="EMBL" id="BBO19372.1"/>
    </source>
</evidence>
<dbReference type="SUPFAM" id="SSF50475">
    <property type="entry name" value="FMN-binding split barrel"/>
    <property type="match status" value="1"/>
</dbReference>
<comment type="similarity">
    <text evidence="1">Belongs to the non-flavoprotein flavin reductase family.</text>
</comment>
<dbReference type="PANTHER" id="PTHR30466">
    <property type="entry name" value="FLAVIN REDUCTASE"/>
    <property type="match status" value="1"/>
</dbReference>
<name>A0A809RIY7_9PROT</name>
<dbReference type="GO" id="GO:0042602">
    <property type="term" value="F:riboflavin reductase (NADPH) activity"/>
    <property type="evidence" value="ECO:0007669"/>
    <property type="project" value="TreeGrafter"/>
</dbReference>
<proteinExistence type="inferred from homology"/>
<feature type="domain" description="Flavin reductase like" evidence="3">
    <location>
        <begin position="27"/>
        <end position="170"/>
    </location>
</feature>
<reference evidence="4" key="1">
    <citation type="journal article" name="DNA Res.">
        <title>The physiological potential of anammox bacteria as revealed by their core genome structure.</title>
        <authorList>
            <person name="Okubo T."/>
            <person name="Toyoda A."/>
            <person name="Fukuhara K."/>
            <person name="Uchiyama I."/>
            <person name="Harigaya Y."/>
            <person name="Kuroiwa M."/>
            <person name="Suzuki T."/>
            <person name="Murakami Y."/>
            <person name="Suwa Y."/>
            <person name="Takami H."/>
        </authorList>
    </citation>
    <scope>NUCLEOTIDE SEQUENCE</scope>
    <source>
        <strain evidence="4">317325-3</strain>
    </source>
</reference>